<organism evidence="2 3">
    <name type="scientific">Flavobacterium terrae</name>
    <dbReference type="NCBI Taxonomy" id="415425"/>
    <lineage>
        <taxon>Bacteria</taxon>
        <taxon>Pseudomonadati</taxon>
        <taxon>Bacteroidota</taxon>
        <taxon>Flavobacteriia</taxon>
        <taxon>Flavobacteriales</taxon>
        <taxon>Flavobacteriaceae</taxon>
        <taxon>Flavobacterium</taxon>
    </lineage>
</organism>
<dbReference type="RefSeq" id="WP_159432938.1">
    <property type="nucleotide sequence ID" value="NZ_FQZI01000002.1"/>
</dbReference>
<feature type="transmembrane region" description="Helical" evidence="1">
    <location>
        <begin position="30"/>
        <end position="47"/>
    </location>
</feature>
<dbReference type="AlphaFoldDB" id="A0A1M6CXA7"/>
<reference evidence="3" key="1">
    <citation type="submission" date="2016-11" db="EMBL/GenBank/DDBJ databases">
        <authorList>
            <person name="Varghese N."/>
            <person name="Submissions S."/>
        </authorList>
    </citation>
    <scope>NUCLEOTIDE SEQUENCE [LARGE SCALE GENOMIC DNA]</scope>
    <source>
        <strain evidence="3">DSM 18829</strain>
    </source>
</reference>
<protein>
    <submittedName>
        <fullName evidence="2">Uncharacterized protein</fullName>
    </submittedName>
</protein>
<keyword evidence="1" id="KW-0472">Membrane</keyword>
<keyword evidence="1" id="KW-1133">Transmembrane helix</keyword>
<keyword evidence="3" id="KW-1185">Reference proteome</keyword>
<keyword evidence="1" id="KW-0812">Transmembrane</keyword>
<dbReference type="STRING" id="415425.SAMN05444363_1145"/>
<evidence type="ECO:0000313" key="2">
    <source>
        <dbReference type="EMBL" id="SHI65580.1"/>
    </source>
</evidence>
<dbReference type="EMBL" id="FQZI01000002">
    <property type="protein sequence ID" value="SHI65580.1"/>
    <property type="molecule type" value="Genomic_DNA"/>
</dbReference>
<dbReference type="Proteomes" id="UP000184488">
    <property type="component" value="Unassembled WGS sequence"/>
</dbReference>
<accession>A0A1M6CXA7</accession>
<evidence type="ECO:0000313" key="3">
    <source>
        <dbReference type="Proteomes" id="UP000184488"/>
    </source>
</evidence>
<evidence type="ECO:0000256" key="1">
    <source>
        <dbReference type="SAM" id="Phobius"/>
    </source>
</evidence>
<sequence>MQSFKAFHFFLFATSALLLAQTVKNLYVSIAFYFIALIMYIAAWVKFNKEKK</sequence>
<gene>
    <name evidence="2" type="ORF">SAMN05444363_1145</name>
</gene>
<name>A0A1M6CXA7_9FLAO</name>
<proteinExistence type="predicted"/>